<dbReference type="Proteomes" id="UP000192408">
    <property type="component" value="Unassembled WGS sequence"/>
</dbReference>
<sequence length="60" mass="6755">MGLFFKLLRKYDEIKIRSRVCPNLDTPKSAKQGGDYGEGERATTKMSQVSPLLALYGFEV</sequence>
<dbReference type="EMBL" id="FWWV01000035">
    <property type="protein sequence ID" value="SMB87532.1"/>
    <property type="molecule type" value="Genomic_DNA"/>
</dbReference>
<name>A0A1W1V2I4_9PAST</name>
<accession>A0A1W1V2I4</accession>
<proteinExistence type="predicted"/>
<gene>
    <name evidence="1" type="ORF">SAMN05660772_00998</name>
</gene>
<organism evidence="1 2">
    <name type="scientific">Pasteurella testudinis DSM 23072</name>
    <dbReference type="NCBI Taxonomy" id="1122938"/>
    <lineage>
        <taxon>Bacteria</taxon>
        <taxon>Pseudomonadati</taxon>
        <taxon>Pseudomonadota</taxon>
        <taxon>Gammaproteobacteria</taxon>
        <taxon>Pasteurellales</taxon>
        <taxon>Pasteurellaceae</taxon>
        <taxon>Pasteurella</taxon>
    </lineage>
</organism>
<evidence type="ECO:0000313" key="2">
    <source>
        <dbReference type="Proteomes" id="UP000192408"/>
    </source>
</evidence>
<reference evidence="2" key="1">
    <citation type="submission" date="2017-04" db="EMBL/GenBank/DDBJ databases">
        <authorList>
            <person name="Varghese N."/>
            <person name="Submissions S."/>
        </authorList>
    </citation>
    <scope>NUCLEOTIDE SEQUENCE [LARGE SCALE GENOMIC DNA]</scope>
    <source>
        <strain evidence="2">DSM 23072</strain>
    </source>
</reference>
<protein>
    <submittedName>
        <fullName evidence="1">Uncharacterized protein</fullName>
    </submittedName>
</protein>
<dbReference type="AlphaFoldDB" id="A0A1W1V2I4"/>
<keyword evidence="2" id="KW-1185">Reference proteome</keyword>
<evidence type="ECO:0000313" key="1">
    <source>
        <dbReference type="EMBL" id="SMB87532.1"/>
    </source>
</evidence>